<feature type="domain" description="Sialate O-acetylesterase" evidence="4">
    <location>
        <begin position="179"/>
        <end position="384"/>
    </location>
</feature>
<evidence type="ECO:0000256" key="3">
    <source>
        <dbReference type="SAM" id="Phobius"/>
    </source>
</evidence>
<keyword evidence="3" id="KW-0472">Membrane</keyword>
<organism evidence="5 6">
    <name type="scientific">Chloracidobacterium validum</name>
    <dbReference type="NCBI Taxonomy" id="2821543"/>
    <lineage>
        <taxon>Bacteria</taxon>
        <taxon>Pseudomonadati</taxon>
        <taxon>Acidobacteriota</taxon>
        <taxon>Terriglobia</taxon>
        <taxon>Terriglobales</taxon>
        <taxon>Acidobacteriaceae</taxon>
        <taxon>Chloracidobacterium</taxon>
    </lineage>
</organism>
<proteinExistence type="predicted"/>
<feature type="region of interest" description="Disordered" evidence="2">
    <location>
        <begin position="403"/>
        <end position="425"/>
    </location>
</feature>
<protein>
    <recommendedName>
        <fullName evidence="4">Sialate O-acetylesterase domain-containing protein</fullName>
    </recommendedName>
</protein>
<evidence type="ECO:0000259" key="4">
    <source>
        <dbReference type="Pfam" id="PF03629"/>
    </source>
</evidence>
<dbReference type="InterPro" id="IPR052940">
    <property type="entry name" value="Carb_Esterase_6"/>
</dbReference>
<dbReference type="Pfam" id="PF03629">
    <property type="entry name" value="SASA"/>
    <property type="match status" value="1"/>
</dbReference>
<sequence>MGGPTWLLARLVVRPPTLRRLPRPLAPRRSLAMVKVGRFSSRGLVVGVILSTGLVVAALGIWKNWFGLRRMLYLDRRIHALTFPQPGQVLQRGADALATVPLTGRVGWLARTVEVATTQADDLDVAEHEWQVLGSPTRTSFQGRLALPTGCSRLFVRVGEPRPPQAFNHVETCEVCVGEVFVVAGQSNAAGSCATLFTARSPFVRTGQLDDADRLVWKLGDDPQTANGGGSVWPLVGDALVERLEVPVGFVNLAVGGSSIRDWQPGTANFTRLVQTLRALGPTGARAILWHQGESDAGMTADDYARYLRALITATHQALGTSAVPWVVAQASFKDGQTYDGVRAGQQQVWASGLARRGPDTDQLGPALRQPDRVHFNAEGTRAAAGLWTAAILEAIFQAPPPADAPPVSGGSAKLSPETGRHRPF</sequence>
<keyword evidence="3" id="KW-0812">Transmembrane</keyword>
<dbReference type="InterPro" id="IPR005181">
    <property type="entry name" value="SASA"/>
</dbReference>
<evidence type="ECO:0000313" key="6">
    <source>
        <dbReference type="Proteomes" id="UP000676506"/>
    </source>
</evidence>
<dbReference type="PANTHER" id="PTHR31988">
    <property type="entry name" value="ESTERASE, PUTATIVE (DUF303)-RELATED"/>
    <property type="match status" value="1"/>
</dbReference>
<dbReference type="PANTHER" id="PTHR31988:SF19">
    <property type="entry name" value="9-O-ACETYL-N-ACETYLNEURAMINIC ACID DEACETYLASE-RELATED"/>
    <property type="match status" value="1"/>
</dbReference>
<keyword evidence="3" id="KW-1133">Transmembrane helix</keyword>
<dbReference type="EMBL" id="CP072648">
    <property type="protein sequence ID" value="QUW03644.1"/>
    <property type="molecule type" value="Genomic_DNA"/>
</dbReference>
<dbReference type="RefSeq" id="WP_211429534.1">
    <property type="nucleotide sequence ID" value="NZ_CP072648.1"/>
</dbReference>
<name>A0ABX8BDA7_9BACT</name>
<dbReference type="Proteomes" id="UP000676506">
    <property type="component" value="Chromosome 1"/>
</dbReference>
<evidence type="ECO:0000256" key="2">
    <source>
        <dbReference type="SAM" id="MobiDB-lite"/>
    </source>
</evidence>
<keyword evidence="6" id="KW-1185">Reference proteome</keyword>
<dbReference type="Gene3D" id="3.40.50.1110">
    <property type="entry name" value="SGNH hydrolase"/>
    <property type="match status" value="1"/>
</dbReference>
<reference evidence="5 6" key="1">
    <citation type="submission" date="2021-03" db="EMBL/GenBank/DDBJ databases">
        <title>Genomic and phenotypic characterization of Chloracidobacterium isolates provides evidence for multiple species.</title>
        <authorList>
            <person name="Saini M.K."/>
            <person name="Costas A.M.G."/>
            <person name="Tank M."/>
            <person name="Bryant D.A."/>
        </authorList>
    </citation>
    <scope>NUCLEOTIDE SEQUENCE [LARGE SCALE GENOMIC DNA]</scope>
    <source>
        <strain evidence="5 6">BV2-C</strain>
    </source>
</reference>
<evidence type="ECO:0000256" key="1">
    <source>
        <dbReference type="ARBA" id="ARBA00022801"/>
    </source>
</evidence>
<feature type="transmembrane region" description="Helical" evidence="3">
    <location>
        <begin position="43"/>
        <end position="62"/>
    </location>
</feature>
<keyword evidence="1" id="KW-0378">Hydrolase</keyword>
<dbReference type="InterPro" id="IPR036514">
    <property type="entry name" value="SGNH_hydro_sf"/>
</dbReference>
<evidence type="ECO:0000313" key="5">
    <source>
        <dbReference type="EMBL" id="QUW03644.1"/>
    </source>
</evidence>
<gene>
    <name evidence="5" type="ORF">J8C06_04195</name>
</gene>
<dbReference type="SUPFAM" id="SSF52266">
    <property type="entry name" value="SGNH hydrolase"/>
    <property type="match status" value="1"/>
</dbReference>
<accession>A0ABX8BDA7</accession>